<dbReference type="Proteomes" id="UP000037035">
    <property type="component" value="Unassembled WGS sequence"/>
</dbReference>
<dbReference type="AlphaFoldDB" id="A0A0L6VGP9"/>
<feature type="non-terminal residue" evidence="1">
    <location>
        <position position="1"/>
    </location>
</feature>
<dbReference type="VEuPathDB" id="FungiDB:VP01_1647g1"/>
<keyword evidence="2" id="KW-1185">Reference proteome</keyword>
<gene>
    <name evidence="1" type="ORF">VP01_1647g1</name>
</gene>
<organism evidence="1 2">
    <name type="scientific">Puccinia sorghi</name>
    <dbReference type="NCBI Taxonomy" id="27349"/>
    <lineage>
        <taxon>Eukaryota</taxon>
        <taxon>Fungi</taxon>
        <taxon>Dikarya</taxon>
        <taxon>Basidiomycota</taxon>
        <taxon>Pucciniomycotina</taxon>
        <taxon>Pucciniomycetes</taxon>
        <taxon>Pucciniales</taxon>
        <taxon>Pucciniaceae</taxon>
        <taxon>Puccinia</taxon>
    </lineage>
</organism>
<evidence type="ECO:0000313" key="2">
    <source>
        <dbReference type="Proteomes" id="UP000037035"/>
    </source>
</evidence>
<comment type="caution">
    <text evidence="1">The sequence shown here is derived from an EMBL/GenBank/DDBJ whole genome shotgun (WGS) entry which is preliminary data.</text>
</comment>
<dbReference type="EMBL" id="LAVV01006445">
    <property type="protein sequence ID" value="KNZ59899.1"/>
    <property type="molecule type" value="Genomic_DNA"/>
</dbReference>
<name>A0A0L6VGP9_9BASI</name>
<protein>
    <submittedName>
        <fullName evidence="1">Uncharacterized protein</fullName>
    </submittedName>
</protein>
<accession>A0A0L6VGP9</accession>
<reference evidence="1 2" key="1">
    <citation type="submission" date="2015-08" db="EMBL/GenBank/DDBJ databases">
        <title>Next Generation Sequencing and Analysis of the Genome of Puccinia sorghi L Schw, the Causal Agent of Maize Common Rust.</title>
        <authorList>
            <person name="Rochi L."/>
            <person name="Burguener G."/>
            <person name="Darino M."/>
            <person name="Turjanski A."/>
            <person name="Kreff E."/>
            <person name="Dieguez M.J."/>
            <person name="Sacco F."/>
        </authorList>
    </citation>
    <scope>NUCLEOTIDE SEQUENCE [LARGE SCALE GENOMIC DNA]</scope>
    <source>
        <strain evidence="1 2">RO10H11247</strain>
    </source>
</reference>
<proteinExistence type="predicted"/>
<sequence length="51" mass="5788">LHMRWNPFQWKSSCVFFRSSNVQSLLDFGFMIGVACLLCEGIPTGSNMCLD</sequence>
<evidence type="ECO:0000313" key="1">
    <source>
        <dbReference type="EMBL" id="KNZ59899.1"/>
    </source>
</evidence>